<protein>
    <submittedName>
        <fullName evidence="1">Uncharacterized protein</fullName>
    </submittedName>
</protein>
<keyword evidence="2" id="KW-1185">Reference proteome</keyword>
<gene>
    <name evidence="1" type="ORF">HMPREF3192_00912</name>
</gene>
<reference evidence="2" key="1">
    <citation type="submission" date="2016-01" db="EMBL/GenBank/DDBJ databases">
        <authorList>
            <person name="Mitreva M."/>
            <person name="Pepin K.H."/>
            <person name="Mihindukulasuriya K.A."/>
            <person name="Fulton R."/>
            <person name="Fronick C."/>
            <person name="O'Laughlin M."/>
            <person name="Miner T."/>
            <person name="Herter B."/>
            <person name="Rosa B.A."/>
            <person name="Cordes M."/>
            <person name="Tomlinson C."/>
            <person name="Wollam A."/>
            <person name="Palsikar V.B."/>
            <person name="Mardis E.R."/>
            <person name="Wilson R.K."/>
        </authorList>
    </citation>
    <scope>NUCLEOTIDE SEQUENCE [LARGE SCALE GENOMIC DNA]</scope>
    <source>
        <strain evidence="2">DNF00019</strain>
    </source>
</reference>
<evidence type="ECO:0000313" key="1">
    <source>
        <dbReference type="EMBL" id="KXB34360.1"/>
    </source>
</evidence>
<dbReference type="EMBL" id="LSCR01000016">
    <property type="protein sequence ID" value="KXB34360.1"/>
    <property type="molecule type" value="Genomic_DNA"/>
</dbReference>
<dbReference type="PATRIC" id="fig|1393034.3.peg.874"/>
<accession>A0A133XTV0</accession>
<dbReference type="Proteomes" id="UP000070675">
    <property type="component" value="Unassembled WGS sequence"/>
</dbReference>
<evidence type="ECO:0000313" key="2">
    <source>
        <dbReference type="Proteomes" id="UP000070675"/>
    </source>
</evidence>
<name>A0A133XTV0_9ACTN</name>
<comment type="caution">
    <text evidence="1">The sequence shown here is derived from an EMBL/GenBank/DDBJ whole genome shotgun (WGS) entry which is preliminary data.</text>
</comment>
<dbReference type="AlphaFoldDB" id="A0A133XTV0"/>
<sequence>MRLEIKIKFNKKKWMNYATVYHSLYVCASHYNKKVGLHSEVP</sequence>
<organism evidence="1 2">
    <name type="scientific">Atopobium deltae</name>
    <dbReference type="NCBI Taxonomy" id="1393034"/>
    <lineage>
        <taxon>Bacteria</taxon>
        <taxon>Bacillati</taxon>
        <taxon>Actinomycetota</taxon>
        <taxon>Coriobacteriia</taxon>
        <taxon>Coriobacteriales</taxon>
        <taxon>Atopobiaceae</taxon>
        <taxon>Atopobium</taxon>
    </lineage>
</organism>
<proteinExistence type="predicted"/>